<comment type="caution">
    <text evidence="7">The sequence shown here is derived from an EMBL/GenBank/DDBJ whole genome shotgun (WGS) entry which is preliminary data.</text>
</comment>
<evidence type="ECO:0000313" key="8">
    <source>
        <dbReference type="Proteomes" id="UP000537775"/>
    </source>
</evidence>
<dbReference type="EMBL" id="JACHML010000001">
    <property type="protein sequence ID" value="MBB6391598.1"/>
    <property type="molecule type" value="Genomic_DNA"/>
</dbReference>
<dbReference type="RefSeq" id="WP_271171216.1">
    <property type="nucleotide sequence ID" value="NZ_BAAAJR010000006.1"/>
</dbReference>
<accession>A0A7X0FQ36</accession>
<comment type="similarity">
    <text evidence="2">Belongs to the TMEM86 family.</text>
</comment>
<dbReference type="PANTHER" id="PTHR31885:SF6">
    <property type="entry name" value="GH04784P"/>
    <property type="match status" value="1"/>
</dbReference>
<protein>
    <submittedName>
        <fullName evidence="7">Putative membrane protein YhhN</fullName>
    </submittedName>
</protein>
<gene>
    <name evidence="7" type="ORF">HD594_001911</name>
</gene>
<keyword evidence="4 6" id="KW-1133">Transmembrane helix</keyword>
<dbReference type="Pfam" id="PF07947">
    <property type="entry name" value="YhhN"/>
    <property type="match status" value="1"/>
</dbReference>
<evidence type="ECO:0000313" key="7">
    <source>
        <dbReference type="EMBL" id="MBB6391598.1"/>
    </source>
</evidence>
<dbReference type="Proteomes" id="UP000537775">
    <property type="component" value="Unassembled WGS sequence"/>
</dbReference>
<keyword evidence="5 6" id="KW-0472">Membrane</keyword>
<keyword evidence="8" id="KW-1185">Reference proteome</keyword>
<reference evidence="7 8" key="1">
    <citation type="submission" date="2020-08" db="EMBL/GenBank/DDBJ databases">
        <title>Sequencing the genomes of 1000 actinobacteria strains.</title>
        <authorList>
            <person name="Klenk H.-P."/>
        </authorList>
    </citation>
    <scope>NUCLEOTIDE SEQUENCE [LARGE SCALE GENOMIC DNA]</scope>
    <source>
        <strain evidence="7 8">DSM 12511</strain>
    </source>
</reference>
<organism evidence="7 8">
    <name type="scientific">Microbacterium thalassium</name>
    <dbReference type="NCBI Taxonomy" id="362649"/>
    <lineage>
        <taxon>Bacteria</taxon>
        <taxon>Bacillati</taxon>
        <taxon>Actinomycetota</taxon>
        <taxon>Actinomycetes</taxon>
        <taxon>Micrococcales</taxon>
        <taxon>Microbacteriaceae</taxon>
        <taxon>Microbacterium</taxon>
    </lineage>
</organism>
<evidence type="ECO:0000256" key="5">
    <source>
        <dbReference type="ARBA" id="ARBA00023136"/>
    </source>
</evidence>
<keyword evidence="3 6" id="KW-0812">Transmembrane</keyword>
<feature type="transmembrane region" description="Helical" evidence="6">
    <location>
        <begin position="131"/>
        <end position="148"/>
    </location>
</feature>
<dbReference type="GO" id="GO:0016787">
    <property type="term" value="F:hydrolase activity"/>
    <property type="evidence" value="ECO:0007669"/>
    <property type="project" value="TreeGrafter"/>
</dbReference>
<feature type="transmembrane region" description="Helical" evidence="6">
    <location>
        <begin position="102"/>
        <end position="119"/>
    </location>
</feature>
<dbReference type="PANTHER" id="PTHR31885">
    <property type="entry name" value="GH04784P"/>
    <property type="match status" value="1"/>
</dbReference>
<comment type="subcellular location">
    <subcellularLocation>
        <location evidence="1">Membrane</location>
        <topology evidence="1">Multi-pass membrane protein</topology>
    </subcellularLocation>
</comment>
<feature type="transmembrane region" description="Helical" evidence="6">
    <location>
        <begin position="177"/>
        <end position="198"/>
    </location>
</feature>
<feature type="transmembrane region" description="Helical" evidence="6">
    <location>
        <begin position="21"/>
        <end position="42"/>
    </location>
</feature>
<feature type="transmembrane region" description="Helical" evidence="6">
    <location>
        <begin position="77"/>
        <end position="96"/>
    </location>
</feature>
<dbReference type="GO" id="GO:0016020">
    <property type="term" value="C:membrane"/>
    <property type="evidence" value="ECO:0007669"/>
    <property type="project" value="UniProtKB-SubCell"/>
</dbReference>
<evidence type="ECO:0000256" key="3">
    <source>
        <dbReference type="ARBA" id="ARBA00022692"/>
    </source>
</evidence>
<name>A0A7X0FQ36_9MICO</name>
<dbReference type="AlphaFoldDB" id="A0A7X0FQ36"/>
<evidence type="ECO:0000256" key="2">
    <source>
        <dbReference type="ARBA" id="ARBA00007375"/>
    </source>
</evidence>
<sequence>MHALPASPPHPLPAVKPLAAGWWWGFVLYVFIAVVHIGALAIGDDSVAAPSKLLLMPALAAAIVWAERDRRWGVPQLLLLSAIALSWLGDGAASFFPFAPTLPVMLLCFGLAHVGYIWLFTRYGAVRRTPWWTLVYAVWWIVLVAVLWPRLGALAVAVAAYGLVLAGTAVTSARGHVLTAVGGALFLASDTILAFLLFTPELMPEIADALVMLTYCSGQGLIAVGLLLSGLAARRPRSEPSQV</sequence>
<dbReference type="InterPro" id="IPR012506">
    <property type="entry name" value="TMEM86B-like"/>
</dbReference>
<evidence type="ECO:0000256" key="4">
    <source>
        <dbReference type="ARBA" id="ARBA00022989"/>
    </source>
</evidence>
<evidence type="ECO:0000256" key="6">
    <source>
        <dbReference type="SAM" id="Phobius"/>
    </source>
</evidence>
<proteinExistence type="inferred from homology"/>
<feature type="transmembrane region" description="Helical" evidence="6">
    <location>
        <begin position="210"/>
        <end position="233"/>
    </location>
</feature>
<evidence type="ECO:0000256" key="1">
    <source>
        <dbReference type="ARBA" id="ARBA00004141"/>
    </source>
</evidence>
<feature type="transmembrane region" description="Helical" evidence="6">
    <location>
        <begin position="154"/>
        <end position="170"/>
    </location>
</feature>